<gene>
    <name evidence="7" type="ORF">EJ05DRAFT_532748</name>
</gene>
<evidence type="ECO:0000256" key="3">
    <source>
        <dbReference type="PIRSR" id="PIRSR000097-1"/>
    </source>
</evidence>
<name>A0A6A6VYY6_9PEZI</name>
<sequence length="291" mass="31965">MPPSPPLTNTSTASLLSGHKMPLLGYGVYKTPAQDTAVAVHHALSHSYRHIDCAVAYANEAAAAEALHNSGIPRSQLFFTSKIPPDKTSYAGARQSVAETLERTGLGYVDLYLVHAPYGGREGRLGAWAGLVEAVRAGQVRSIGVSNYGVRHLEELEAYMREREAAEGSGAGGVLSVNQVELHPWLGRREIVEWCQRRGVVVQAYAPLVRATRNEEPVLVRLAERYGKTPSQVLVRWSLQKGFVPLPKSVNKERIEENAGVFGWEISDEDMETLELDCYEPCAWDPTVITD</sequence>
<protein>
    <submittedName>
        <fullName evidence="7">Aldo/keto reductase</fullName>
    </submittedName>
</protein>
<dbReference type="FunFam" id="3.20.20.100:FF:000015">
    <property type="entry name" value="Oxidoreductase, aldo/keto reductase family"/>
    <property type="match status" value="1"/>
</dbReference>
<feature type="active site" description="Proton donor" evidence="3">
    <location>
        <position position="57"/>
    </location>
</feature>
<dbReference type="SUPFAM" id="SSF51430">
    <property type="entry name" value="NAD(P)-linked oxidoreductase"/>
    <property type="match status" value="1"/>
</dbReference>
<keyword evidence="8" id="KW-1185">Reference proteome</keyword>
<accession>A0A6A6VYY6</accession>
<keyword evidence="2" id="KW-0560">Oxidoreductase</keyword>
<evidence type="ECO:0000256" key="5">
    <source>
        <dbReference type="PIRSR" id="PIRSR000097-3"/>
    </source>
</evidence>
<dbReference type="Gene3D" id="3.20.20.100">
    <property type="entry name" value="NADP-dependent oxidoreductase domain"/>
    <property type="match status" value="1"/>
</dbReference>
<dbReference type="PROSITE" id="PS00063">
    <property type="entry name" value="ALDOKETO_REDUCTASE_3"/>
    <property type="match status" value="1"/>
</dbReference>
<evidence type="ECO:0000259" key="6">
    <source>
        <dbReference type="Pfam" id="PF00248"/>
    </source>
</evidence>
<feature type="domain" description="NADP-dependent oxidoreductase" evidence="6">
    <location>
        <begin position="30"/>
        <end position="275"/>
    </location>
</feature>
<dbReference type="RefSeq" id="XP_033597896.1">
    <property type="nucleotide sequence ID" value="XM_033749088.1"/>
</dbReference>
<reference evidence="7" key="1">
    <citation type="journal article" date="2020" name="Stud. Mycol.">
        <title>101 Dothideomycetes genomes: a test case for predicting lifestyles and emergence of pathogens.</title>
        <authorList>
            <person name="Haridas S."/>
            <person name="Albert R."/>
            <person name="Binder M."/>
            <person name="Bloem J."/>
            <person name="Labutti K."/>
            <person name="Salamov A."/>
            <person name="Andreopoulos B."/>
            <person name="Baker S."/>
            <person name="Barry K."/>
            <person name="Bills G."/>
            <person name="Bluhm B."/>
            <person name="Cannon C."/>
            <person name="Castanera R."/>
            <person name="Culley D."/>
            <person name="Daum C."/>
            <person name="Ezra D."/>
            <person name="Gonzalez J."/>
            <person name="Henrissat B."/>
            <person name="Kuo A."/>
            <person name="Liang C."/>
            <person name="Lipzen A."/>
            <person name="Lutzoni F."/>
            <person name="Magnuson J."/>
            <person name="Mondo S."/>
            <person name="Nolan M."/>
            <person name="Ohm R."/>
            <person name="Pangilinan J."/>
            <person name="Park H.-J."/>
            <person name="Ramirez L."/>
            <person name="Alfaro M."/>
            <person name="Sun H."/>
            <person name="Tritt A."/>
            <person name="Yoshinaga Y."/>
            <person name="Zwiers L.-H."/>
            <person name="Turgeon B."/>
            <person name="Goodwin S."/>
            <person name="Spatafora J."/>
            <person name="Crous P."/>
            <person name="Grigoriev I."/>
        </authorList>
    </citation>
    <scope>NUCLEOTIDE SEQUENCE</scope>
    <source>
        <strain evidence="7">CBS 121739</strain>
    </source>
</reference>
<evidence type="ECO:0000313" key="7">
    <source>
        <dbReference type="EMBL" id="KAF2755445.1"/>
    </source>
</evidence>
<evidence type="ECO:0000256" key="4">
    <source>
        <dbReference type="PIRSR" id="PIRSR000097-2"/>
    </source>
</evidence>
<dbReference type="InterPro" id="IPR023210">
    <property type="entry name" value="NADP_OxRdtase_dom"/>
</dbReference>
<dbReference type="PROSITE" id="PS00062">
    <property type="entry name" value="ALDOKETO_REDUCTASE_2"/>
    <property type="match status" value="1"/>
</dbReference>
<dbReference type="PANTHER" id="PTHR43827">
    <property type="entry name" value="2,5-DIKETO-D-GLUCONIC ACID REDUCTASE"/>
    <property type="match status" value="1"/>
</dbReference>
<dbReference type="InterPro" id="IPR020471">
    <property type="entry name" value="AKR"/>
</dbReference>
<dbReference type="AlphaFoldDB" id="A0A6A6VYY6"/>
<dbReference type="Pfam" id="PF00248">
    <property type="entry name" value="Aldo_ket_red"/>
    <property type="match status" value="1"/>
</dbReference>
<evidence type="ECO:0000256" key="1">
    <source>
        <dbReference type="ARBA" id="ARBA00007905"/>
    </source>
</evidence>
<dbReference type="PRINTS" id="PR00069">
    <property type="entry name" value="ALDKETRDTASE"/>
</dbReference>
<dbReference type="OrthoDB" id="416253at2759"/>
<feature type="site" description="Lowers pKa of active site Tyr" evidence="5">
    <location>
        <position position="82"/>
    </location>
</feature>
<proteinExistence type="inferred from homology"/>
<evidence type="ECO:0000313" key="8">
    <source>
        <dbReference type="Proteomes" id="UP000799437"/>
    </source>
</evidence>
<dbReference type="InterPro" id="IPR018170">
    <property type="entry name" value="Aldo/ket_reductase_CS"/>
</dbReference>
<comment type="similarity">
    <text evidence="1">Belongs to the aldo/keto reductase family.</text>
</comment>
<dbReference type="PIRSF" id="PIRSF000097">
    <property type="entry name" value="AKR"/>
    <property type="match status" value="1"/>
</dbReference>
<dbReference type="GeneID" id="54490142"/>
<dbReference type="EMBL" id="ML996577">
    <property type="protein sequence ID" value="KAF2755445.1"/>
    <property type="molecule type" value="Genomic_DNA"/>
</dbReference>
<dbReference type="InterPro" id="IPR036812">
    <property type="entry name" value="NAD(P)_OxRdtase_dom_sf"/>
</dbReference>
<dbReference type="CDD" id="cd19071">
    <property type="entry name" value="AKR_AKR1-5-like"/>
    <property type="match status" value="1"/>
</dbReference>
<dbReference type="PANTHER" id="PTHR43827:SF13">
    <property type="entry name" value="ALDO_KETO REDUCTASE FAMILY PROTEIN"/>
    <property type="match status" value="1"/>
</dbReference>
<organism evidence="7 8">
    <name type="scientific">Pseudovirgaria hyperparasitica</name>
    <dbReference type="NCBI Taxonomy" id="470096"/>
    <lineage>
        <taxon>Eukaryota</taxon>
        <taxon>Fungi</taxon>
        <taxon>Dikarya</taxon>
        <taxon>Ascomycota</taxon>
        <taxon>Pezizomycotina</taxon>
        <taxon>Dothideomycetes</taxon>
        <taxon>Dothideomycetes incertae sedis</taxon>
        <taxon>Acrospermales</taxon>
        <taxon>Acrospermaceae</taxon>
        <taxon>Pseudovirgaria</taxon>
    </lineage>
</organism>
<dbReference type="Proteomes" id="UP000799437">
    <property type="component" value="Unassembled WGS sequence"/>
</dbReference>
<feature type="binding site" evidence="4">
    <location>
        <position position="115"/>
    </location>
    <ligand>
        <name>substrate</name>
    </ligand>
</feature>
<evidence type="ECO:0000256" key="2">
    <source>
        <dbReference type="ARBA" id="ARBA00023002"/>
    </source>
</evidence>
<dbReference type="GO" id="GO:0016491">
    <property type="term" value="F:oxidoreductase activity"/>
    <property type="evidence" value="ECO:0007669"/>
    <property type="project" value="UniProtKB-KW"/>
</dbReference>